<proteinExistence type="predicted"/>
<dbReference type="OrthoDB" id="2403728at2759"/>
<name>A0A2Z6RU59_9GLOM</name>
<comment type="caution">
    <text evidence="1">The sequence shown here is derived from an EMBL/GenBank/DDBJ whole genome shotgun (WGS) entry which is preliminary data.</text>
</comment>
<evidence type="ECO:0000313" key="3">
    <source>
        <dbReference type="Proteomes" id="UP000247702"/>
    </source>
</evidence>
<dbReference type="EMBL" id="BEXD01003057">
    <property type="protein sequence ID" value="GBC00102.1"/>
    <property type="molecule type" value="Genomic_DNA"/>
</dbReference>
<evidence type="ECO:0000313" key="1">
    <source>
        <dbReference type="EMBL" id="GBC00102.1"/>
    </source>
</evidence>
<dbReference type="AlphaFoldDB" id="A0A2Z6RU59"/>
<evidence type="ECO:0000313" key="2">
    <source>
        <dbReference type="EMBL" id="GET02477.1"/>
    </source>
</evidence>
<accession>A0A2Z6RU59</accession>
<reference evidence="1 3" key="1">
    <citation type="submission" date="2017-11" db="EMBL/GenBank/DDBJ databases">
        <title>The genome of Rhizophagus clarus HR1 reveals common genetic basis of auxotrophy among arbuscular mycorrhizal fungi.</title>
        <authorList>
            <person name="Kobayashi Y."/>
        </authorList>
    </citation>
    <scope>NUCLEOTIDE SEQUENCE [LARGE SCALE GENOMIC DNA]</scope>
    <source>
        <strain evidence="1 3">HR1</strain>
    </source>
</reference>
<sequence>MHGIMPHNTDYERVFSILGWFLSKQCTKINIKQLQVMVQMHSYFIMNVKSELKFINDEMTLEELDETLNQVALSINNRIDLFDDDINIEVDFENINEIEEAI</sequence>
<dbReference type="Proteomes" id="UP000247702">
    <property type="component" value="Unassembled WGS sequence"/>
</dbReference>
<keyword evidence="3" id="KW-1185">Reference proteome</keyword>
<protein>
    <submittedName>
        <fullName evidence="2">Ribonuclease H-like domain-containing protein</fullName>
    </submittedName>
</protein>
<dbReference type="EMBL" id="BLAL01000311">
    <property type="protein sequence ID" value="GET02477.1"/>
    <property type="molecule type" value="Genomic_DNA"/>
</dbReference>
<dbReference type="Proteomes" id="UP000615446">
    <property type="component" value="Unassembled WGS sequence"/>
</dbReference>
<reference evidence="2" key="2">
    <citation type="submission" date="2019-10" db="EMBL/GenBank/DDBJ databases">
        <title>Conservation and host-specific expression of non-tandemly repeated heterogenous ribosome RNA gene in arbuscular mycorrhizal fungi.</title>
        <authorList>
            <person name="Maeda T."/>
            <person name="Kobayashi Y."/>
            <person name="Nakagawa T."/>
            <person name="Ezawa T."/>
            <person name="Yamaguchi K."/>
            <person name="Bino T."/>
            <person name="Nishimoto Y."/>
            <person name="Shigenobu S."/>
            <person name="Kawaguchi M."/>
        </authorList>
    </citation>
    <scope>NUCLEOTIDE SEQUENCE</scope>
    <source>
        <strain evidence="2">HR1</strain>
    </source>
</reference>
<gene>
    <name evidence="2" type="ORF">RCL2_002885500</name>
    <name evidence="1" type="ORF">RclHR1_03750001</name>
</gene>
<organism evidence="1 3">
    <name type="scientific">Rhizophagus clarus</name>
    <dbReference type="NCBI Taxonomy" id="94130"/>
    <lineage>
        <taxon>Eukaryota</taxon>
        <taxon>Fungi</taxon>
        <taxon>Fungi incertae sedis</taxon>
        <taxon>Mucoromycota</taxon>
        <taxon>Glomeromycotina</taxon>
        <taxon>Glomeromycetes</taxon>
        <taxon>Glomerales</taxon>
        <taxon>Glomeraceae</taxon>
        <taxon>Rhizophagus</taxon>
    </lineage>
</organism>